<dbReference type="InterPro" id="IPR000210">
    <property type="entry name" value="BTB/POZ_dom"/>
</dbReference>
<dbReference type="SMART" id="SM00225">
    <property type="entry name" value="BTB"/>
    <property type="match status" value="1"/>
</dbReference>
<dbReference type="AlphaFoldDB" id="A0A835XWF2"/>
<dbReference type="SUPFAM" id="SSF54695">
    <property type="entry name" value="POZ domain"/>
    <property type="match status" value="1"/>
</dbReference>
<evidence type="ECO:0000313" key="6">
    <source>
        <dbReference type="EMBL" id="KAG2490852.1"/>
    </source>
</evidence>
<evidence type="ECO:0000256" key="1">
    <source>
        <dbReference type="ARBA" id="ARBA00004906"/>
    </source>
</evidence>
<reference evidence="6" key="1">
    <citation type="journal article" date="2020" name="bioRxiv">
        <title>Comparative genomics of Chlamydomonas.</title>
        <authorList>
            <person name="Craig R.J."/>
            <person name="Hasan A.R."/>
            <person name="Ness R.W."/>
            <person name="Keightley P.D."/>
        </authorList>
    </citation>
    <scope>NUCLEOTIDE SEQUENCE</scope>
    <source>
        <strain evidence="6">CCAP 11/70</strain>
    </source>
</reference>
<evidence type="ECO:0000256" key="2">
    <source>
        <dbReference type="ARBA" id="ARBA00022737"/>
    </source>
</evidence>
<protein>
    <recommendedName>
        <fullName evidence="5">BTB domain-containing protein</fullName>
    </recommendedName>
</protein>
<dbReference type="Proteomes" id="UP000612055">
    <property type="component" value="Unassembled WGS sequence"/>
</dbReference>
<dbReference type="GO" id="GO:0003677">
    <property type="term" value="F:DNA binding"/>
    <property type="evidence" value="ECO:0007669"/>
    <property type="project" value="InterPro"/>
</dbReference>
<keyword evidence="2" id="KW-0677">Repeat</keyword>
<comment type="pathway">
    <text evidence="1">Protein modification; protein ubiquitination.</text>
</comment>
<evidence type="ECO:0000256" key="4">
    <source>
        <dbReference type="SAM" id="MobiDB-lite"/>
    </source>
</evidence>
<dbReference type="PANTHER" id="PTHR46231:SF1">
    <property type="entry name" value="ANKYRIN REPEAT AND BTB_POZ DOMAIN-CONTAINING PROTEIN 1"/>
    <property type="match status" value="1"/>
</dbReference>
<comment type="caution">
    <text evidence="6">The sequence shown here is derived from an EMBL/GenBank/DDBJ whole genome shotgun (WGS) entry which is preliminary data.</text>
</comment>
<sequence length="651" mass="67630">MARTKQTIRKSTGGKAPRRRLAAPALQAQPAGGPAVPDLAELLGCQPRSNQSTASTPTGLVTRYAAEPIVGNNKPDGDSGSDSESDRGSDSGSDEDVTVPANVETLLFTIDGSVYRPRGVTQRGRFQIGEAIGKVSYGGEDDDVEAFSPVYDSYSGGVYLRVGHSVVRMGADLRLTTVAGTRDQEGDRDGSGDEARFEVSASNAMVTDGDGRLYVADGDCIRCVTLPRIAAGRKRLVTGEAAEPAGEAQVSTLRFKAAAPITGLAYIPASPATGGGGLAFSTATAVYWLPLPRGNSAAPGASTPEAAADAAAPAAAKAGGDTGARAAAGPSSTSAMQPVSLAGMEGQELGDAGPGAERQLEPRPGPEARFRAISGLTVDGSGSLLLLCSTGHHRSWVRRVSVPDGTTTTLATNLVGGYTCPSVLPNGFFAACDEMFSDVCVIDLALTPPPCCPPGWSGLATRAAAASTQLCADLGALLDRQPDGTADLSLVVGGRTFHAHRSILTARSKYFSSRLAGDFVEGRARVLDLPDADPDALALVLKWVYTGAVDVPPGKVQAVVELADRLELLQLGEELQKRVLAGVDAETVVDALLWADARQFQVLRERLLSWFLGHQGAVIEAAPDSVKRLMVANPGLMLEVQEAMCKQRNGR</sequence>
<dbReference type="InterPro" id="IPR011333">
    <property type="entry name" value="SKP1/BTB/POZ_sf"/>
</dbReference>
<dbReference type="PRINTS" id="PR00622">
    <property type="entry name" value="HISTONEH3"/>
</dbReference>
<dbReference type="Pfam" id="PF00651">
    <property type="entry name" value="BTB"/>
    <property type="match status" value="1"/>
</dbReference>
<gene>
    <name evidence="6" type="ORF">HYH03_010770</name>
</gene>
<accession>A0A835XWF2</accession>
<evidence type="ECO:0000256" key="3">
    <source>
        <dbReference type="ARBA" id="ARBA00023043"/>
    </source>
</evidence>
<dbReference type="EMBL" id="JAEHOE010000058">
    <property type="protein sequence ID" value="KAG2490852.1"/>
    <property type="molecule type" value="Genomic_DNA"/>
</dbReference>
<dbReference type="InterPro" id="IPR011042">
    <property type="entry name" value="6-blade_b-propeller_TolB-like"/>
</dbReference>
<dbReference type="GO" id="GO:0030527">
    <property type="term" value="F:structural constituent of chromatin"/>
    <property type="evidence" value="ECO:0007669"/>
    <property type="project" value="InterPro"/>
</dbReference>
<dbReference type="Gene3D" id="3.30.710.10">
    <property type="entry name" value="Potassium Channel Kv1.1, Chain A"/>
    <property type="match status" value="1"/>
</dbReference>
<evidence type="ECO:0000259" key="5">
    <source>
        <dbReference type="PROSITE" id="PS50097"/>
    </source>
</evidence>
<dbReference type="OrthoDB" id="534632at2759"/>
<dbReference type="GO" id="GO:0000786">
    <property type="term" value="C:nucleosome"/>
    <property type="evidence" value="ECO:0007669"/>
    <property type="project" value="InterPro"/>
</dbReference>
<dbReference type="InterPro" id="IPR000164">
    <property type="entry name" value="Histone_H3/CENP-A"/>
</dbReference>
<keyword evidence="3" id="KW-0040">ANK repeat</keyword>
<feature type="compositionally biased region" description="Low complexity" evidence="4">
    <location>
        <begin position="22"/>
        <end position="35"/>
    </location>
</feature>
<keyword evidence="7" id="KW-1185">Reference proteome</keyword>
<dbReference type="CDD" id="cd18186">
    <property type="entry name" value="BTB_POZ_ZBTB_KLHL-like"/>
    <property type="match status" value="1"/>
</dbReference>
<dbReference type="Gene3D" id="2.120.10.30">
    <property type="entry name" value="TolB, C-terminal domain"/>
    <property type="match status" value="2"/>
</dbReference>
<feature type="compositionally biased region" description="Polar residues" evidence="4">
    <location>
        <begin position="47"/>
        <end position="59"/>
    </location>
</feature>
<evidence type="ECO:0000313" key="7">
    <source>
        <dbReference type="Proteomes" id="UP000612055"/>
    </source>
</evidence>
<feature type="domain" description="BTB" evidence="5">
    <location>
        <begin position="486"/>
        <end position="553"/>
    </location>
</feature>
<dbReference type="GO" id="GO:0005737">
    <property type="term" value="C:cytoplasm"/>
    <property type="evidence" value="ECO:0007669"/>
    <property type="project" value="TreeGrafter"/>
</dbReference>
<dbReference type="SUPFAM" id="SSF63829">
    <property type="entry name" value="Calcium-dependent phosphotriesterase"/>
    <property type="match status" value="1"/>
</dbReference>
<proteinExistence type="predicted"/>
<organism evidence="6 7">
    <name type="scientific">Edaphochlamys debaryana</name>
    <dbReference type="NCBI Taxonomy" id="47281"/>
    <lineage>
        <taxon>Eukaryota</taxon>
        <taxon>Viridiplantae</taxon>
        <taxon>Chlorophyta</taxon>
        <taxon>core chlorophytes</taxon>
        <taxon>Chlorophyceae</taxon>
        <taxon>CS clade</taxon>
        <taxon>Chlamydomonadales</taxon>
        <taxon>Chlamydomonadales incertae sedis</taxon>
        <taxon>Edaphochlamys</taxon>
    </lineage>
</organism>
<dbReference type="PANTHER" id="PTHR46231">
    <property type="entry name" value="ANKYRIN REPEAT AND BTB/POZ DOMAIN-CONTAINING PROTEIN 1"/>
    <property type="match status" value="1"/>
</dbReference>
<dbReference type="InterPro" id="IPR044515">
    <property type="entry name" value="ABTB1"/>
</dbReference>
<name>A0A835XWF2_9CHLO</name>
<dbReference type="GO" id="GO:0000151">
    <property type="term" value="C:ubiquitin ligase complex"/>
    <property type="evidence" value="ECO:0007669"/>
    <property type="project" value="TreeGrafter"/>
</dbReference>
<feature type="region of interest" description="Disordered" evidence="4">
    <location>
        <begin position="1"/>
        <end position="100"/>
    </location>
</feature>
<dbReference type="PROSITE" id="PS50097">
    <property type="entry name" value="BTB"/>
    <property type="match status" value="1"/>
</dbReference>